<protein>
    <submittedName>
        <fullName evidence="1">Uncharacterized protein</fullName>
    </submittedName>
</protein>
<dbReference type="Proteomes" id="UP000499080">
    <property type="component" value="Unassembled WGS sequence"/>
</dbReference>
<dbReference type="EMBL" id="BGPR01049696">
    <property type="protein sequence ID" value="GBO26708.1"/>
    <property type="molecule type" value="Genomic_DNA"/>
</dbReference>
<keyword evidence="2" id="KW-1185">Reference proteome</keyword>
<organism evidence="1 2">
    <name type="scientific">Araneus ventricosus</name>
    <name type="common">Orbweaver spider</name>
    <name type="synonym">Epeira ventricosa</name>
    <dbReference type="NCBI Taxonomy" id="182803"/>
    <lineage>
        <taxon>Eukaryota</taxon>
        <taxon>Metazoa</taxon>
        <taxon>Ecdysozoa</taxon>
        <taxon>Arthropoda</taxon>
        <taxon>Chelicerata</taxon>
        <taxon>Arachnida</taxon>
        <taxon>Araneae</taxon>
        <taxon>Araneomorphae</taxon>
        <taxon>Entelegynae</taxon>
        <taxon>Araneoidea</taxon>
        <taxon>Araneidae</taxon>
        <taxon>Araneus</taxon>
    </lineage>
</organism>
<dbReference type="AlphaFoldDB" id="A0A4Y2VQM1"/>
<gene>
    <name evidence="1" type="ORF">AVEN_226994_1</name>
</gene>
<proteinExistence type="predicted"/>
<comment type="caution">
    <text evidence="1">The sequence shown here is derived from an EMBL/GenBank/DDBJ whole genome shotgun (WGS) entry which is preliminary data.</text>
</comment>
<evidence type="ECO:0000313" key="2">
    <source>
        <dbReference type="Proteomes" id="UP000499080"/>
    </source>
</evidence>
<name>A0A4Y2VQM1_ARAVE</name>
<sequence>METEYEQRNCRNYSLNAVNFLISRVARKASLASGDEHTFSEVYNEMMHCLMNLFHINCFIIKSTTACDSGVKQPILEIIEKGGRLDDQCPNSSRIDVLELLDAMKLVSPEEIHSKELIRVNSFFKG</sequence>
<reference evidence="1 2" key="1">
    <citation type="journal article" date="2019" name="Sci. Rep.">
        <title>Orb-weaving spider Araneus ventricosus genome elucidates the spidroin gene catalogue.</title>
        <authorList>
            <person name="Kono N."/>
            <person name="Nakamura H."/>
            <person name="Ohtoshi R."/>
            <person name="Moran D.A.P."/>
            <person name="Shinohara A."/>
            <person name="Yoshida Y."/>
            <person name="Fujiwara M."/>
            <person name="Mori M."/>
            <person name="Tomita M."/>
            <person name="Arakawa K."/>
        </authorList>
    </citation>
    <scope>NUCLEOTIDE SEQUENCE [LARGE SCALE GENOMIC DNA]</scope>
</reference>
<evidence type="ECO:0000313" key="1">
    <source>
        <dbReference type="EMBL" id="GBO26708.1"/>
    </source>
</evidence>
<accession>A0A4Y2VQM1</accession>